<sequence length="244" mass="26378">MLLLLVAAATTFDHEHMSGNTQQSTNDQAAEIGLLITRPRGYRLVRSAFLLGRGRALDAALIVRSGAATGDRVLDIGCGPGDLARALSDRVGPAGEVVGRDPSPRMIAYATARTTQPNCRFELGPAQTLDHPDAWFDVVTCTFVMHHIPETQREAALAHMYRVLRPGGRLLLADTHPSGRVLPAVIRTMSRFAAHRTGDATGQHADPLAAIDIRRYRETLSEAGFRSIEFETVPPIAGVLLATK</sequence>
<dbReference type="AlphaFoldDB" id="A0A543F779"/>
<protein>
    <submittedName>
        <fullName evidence="5">Demethylmenaquinone methyltransferase/2-methoxy-6-polyprenyl-1,4-benzoquinol methylase</fullName>
    </submittedName>
</protein>
<dbReference type="PANTHER" id="PTHR43464">
    <property type="entry name" value="METHYLTRANSFERASE"/>
    <property type="match status" value="1"/>
</dbReference>
<evidence type="ECO:0000313" key="6">
    <source>
        <dbReference type="Proteomes" id="UP000316331"/>
    </source>
</evidence>
<evidence type="ECO:0000256" key="2">
    <source>
        <dbReference type="ARBA" id="ARBA00022679"/>
    </source>
</evidence>
<evidence type="ECO:0000256" key="3">
    <source>
        <dbReference type="ARBA" id="ARBA00022691"/>
    </source>
</evidence>
<keyword evidence="2 5" id="KW-0808">Transferase</keyword>
<evidence type="ECO:0000256" key="1">
    <source>
        <dbReference type="ARBA" id="ARBA00022603"/>
    </source>
</evidence>
<reference evidence="5 6" key="1">
    <citation type="submission" date="2019-06" db="EMBL/GenBank/DDBJ databases">
        <title>Sequencing the genomes of 1000 actinobacteria strains.</title>
        <authorList>
            <person name="Klenk H.-P."/>
        </authorList>
    </citation>
    <scope>NUCLEOTIDE SEQUENCE [LARGE SCALE GENOMIC DNA]</scope>
    <source>
        <strain evidence="5 6">DSM 103495</strain>
    </source>
</reference>
<comment type="caution">
    <text evidence="5">The sequence shown here is derived from an EMBL/GenBank/DDBJ whole genome shotgun (WGS) entry which is preliminary data.</text>
</comment>
<dbReference type="InterPro" id="IPR029063">
    <property type="entry name" value="SAM-dependent_MTases_sf"/>
</dbReference>
<dbReference type="Gene3D" id="3.40.50.150">
    <property type="entry name" value="Vaccinia Virus protein VP39"/>
    <property type="match status" value="1"/>
</dbReference>
<organism evidence="5 6">
    <name type="scientific">Nocardia bhagyanarayanae</name>
    <dbReference type="NCBI Taxonomy" id="1215925"/>
    <lineage>
        <taxon>Bacteria</taxon>
        <taxon>Bacillati</taxon>
        <taxon>Actinomycetota</taxon>
        <taxon>Actinomycetes</taxon>
        <taxon>Mycobacteriales</taxon>
        <taxon>Nocardiaceae</taxon>
        <taxon>Nocardia</taxon>
    </lineage>
</organism>
<gene>
    <name evidence="5" type="ORF">FB390_1292</name>
</gene>
<keyword evidence="6" id="KW-1185">Reference proteome</keyword>
<dbReference type="GO" id="GO:0032259">
    <property type="term" value="P:methylation"/>
    <property type="evidence" value="ECO:0007669"/>
    <property type="project" value="UniProtKB-KW"/>
</dbReference>
<dbReference type="EMBL" id="VFPG01000001">
    <property type="protein sequence ID" value="TQM29683.1"/>
    <property type="molecule type" value="Genomic_DNA"/>
</dbReference>
<keyword evidence="1 5" id="KW-0489">Methyltransferase</keyword>
<dbReference type="GO" id="GO:0008168">
    <property type="term" value="F:methyltransferase activity"/>
    <property type="evidence" value="ECO:0007669"/>
    <property type="project" value="UniProtKB-KW"/>
</dbReference>
<dbReference type="PANTHER" id="PTHR43464:SF19">
    <property type="entry name" value="UBIQUINONE BIOSYNTHESIS O-METHYLTRANSFERASE, MITOCHONDRIAL"/>
    <property type="match status" value="1"/>
</dbReference>
<evidence type="ECO:0000313" key="5">
    <source>
        <dbReference type="EMBL" id="TQM29683.1"/>
    </source>
</evidence>
<dbReference type="Pfam" id="PF13649">
    <property type="entry name" value="Methyltransf_25"/>
    <property type="match status" value="1"/>
</dbReference>
<proteinExistence type="predicted"/>
<dbReference type="Proteomes" id="UP000316331">
    <property type="component" value="Unassembled WGS sequence"/>
</dbReference>
<keyword evidence="3" id="KW-0949">S-adenosyl-L-methionine</keyword>
<feature type="domain" description="Methyltransferase" evidence="4">
    <location>
        <begin position="73"/>
        <end position="168"/>
    </location>
</feature>
<name>A0A543F779_9NOCA</name>
<evidence type="ECO:0000259" key="4">
    <source>
        <dbReference type="Pfam" id="PF13649"/>
    </source>
</evidence>
<dbReference type="CDD" id="cd02440">
    <property type="entry name" value="AdoMet_MTases"/>
    <property type="match status" value="1"/>
</dbReference>
<dbReference type="InterPro" id="IPR041698">
    <property type="entry name" value="Methyltransf_25"/>
</dbReference>
<dbReference type="SUPFAM" id="SSF53335">
    <property type="entry name" value="S-adenosyl-L-methionine-dependent methyltransferases"/>
    <property type="match status" value="1"/>
</dbReference>
<accession>A0A543F779</accession>